<evidence type="ECO:0000259" key="2">
    <source>
        <dbReference type="Pfam" id="PF24460"/>
    </source>
</evidence>
<dbReference type="RefSeq" id="WP_006432972.1">
    <property type="nucleotide sequence ID" value="NZ_AOID01000062.1"/>
</dbReference>
<feature type="transmembrane region" description="Helical" evidence="1">
    <location>
        <begin position="12"/>
        <end position="28"/>
    </location>
</feature>
<dbReference type="OrthoDB" id="204947at2157"/>
<dbReference type="Proteomes" id="UP000011632">
    <property type="component" value="Unassembled WGS sequence"/>
</dbReference>
<dbReference type="PATRIC" id="fig|1227496.3.peg.3887"/>
<keyword evidence="4" id="KW-1185">Reference proteome</keyword>
<name>L9XN87_9EURY</name>
<organism evidence="3 4">
    <name type="scientific">Natrinema versiforme JCM 10478</name>
    <dbReference type="NCBI Taxonomy" id="1227496"/>
    <lineage>
        <taxon>Archaea</taxon>
        <taxon>Methanobacteriati</taxon>
        <taxon>Methanobacteriota</taxon>
        <taxon>Stenosarchaea group</taxon>
        <taxon>Halobacteria</taxon>
        <taxon>Halobacteriales</taxon>
        <taxon>Natrialbaceae</taxon>
        <taxon>Natrinema</taxon>
    </lineage>
</organism>
<evidence type="ECO:0000256" key="1">
    <source>
        <dbReference type="SAM" id="Phobius"/>
    </source>
</evidence>
<dbReference type="AlphaFoldDB" id="L9XN87"/>
<accession>L9XN87</accession>
<dbReference type="Pfam" id="PF24460">
    <property type="entry name" value="DUF7575"/>
    <property type="match status" value="1"/>
</dbReference>
<evidence type="ECO:0000313" key="4">
    <source>
        <dbReference type="Proteomes" id="UP000011632"/>
    </source>
</evidence>
<protein>
    <recommendedName>
        <fullName evidence="2">DUF7575 domain-containing protein</fullName>
    </recommendedName>
</protein>
<reference evidence="3 4" key="1">
    <citation type="journal article" date="2014" name="PLoS Genet.">
        <title>Phylogenetically driven sequencing of extremely halophilic archaea reveals strategies for static and dynamic osmo-response.</title>
        <authorList>
            <person name="Becker E.A."/>
            <person name="Seitzer P.M."/>
            <person name="Tritt A."/>
            <person name="Larsen D."/>
            <person name="Krusor M."/>
            <person name="Yao A.I."/>
            <person name="Wu D."/>
            <person name="Madern D."/>
            <person name="Eisen J.A."/>
            <person name="Darling A.E."/>
            <person name="Facciotti M.T."/>
        </authorList>
    </citation>
    <scope>NUCLEOTIDE SEQUENCE [LARGE SCALE GENOMIC DNA]</scope>
    <source>
        <strain evidence="3 4">JCM 10478</strain>
    </source>
</reference>
<comment type="caution">
    <text evidence="3">The sequence shown here is derived from an EMBL/GenBank/DDBJ whole genome shotgun (WGS) entry which is preliminary data.</text>
</comment>
<dbReference type="EMBL" id="AOID01000062">
    <property type="protein sequence ID" value="ELY63264.1"/>
    <property type="molecule type" value="Genomic_DNA"/>
</dbReference>
<feature type="transmembrane region" description="Helical" evidence="1">
    <location>
        <begin position="35"/>
        <end position="54"/>
    </location>
</feature>
<evidence type="ECO:0000313" key="3">
    <source>
        <dbReference type="EMBL" id="ELY63264.1"/>
    </source>
</evidence>
<feature type="domain" description="DUF7575" evidence="2">
    <location>
        <begin position="106"/>
        <end position="130"/>
    </location>
</feature>
<keyword evidence="1" id="KW-1133">Transmembrane helix</keyword>
<keyword evidence="1" id="KW-0472">Membrane</keyword>
<keyword evidence="1" id="KW-0812">Transmembrane</keyword>
<sequence length="146" mass="15921">MGQALSQKRPWLAALLAALVTGLGHLYLRRWRRAIGWLATSFVTTALFVDPAAFDAFVAGSWGRETLIAIAPMFVVIGFSIVDAYLLARVQTDDTVTDSSDGTDADSVTCPHCGNDLDPDLEFCHWCSNSVADTDRDRSDPIDEGR</sequence>
<dbReference type="InterPro" id="IPR055997">
    <property type="entry name" value="DUF7575"/>
</dbReference>
<proteinExistence type="predicted"/>
<gene>
    <name evidence="3" type="ORF">C489_19401</name>
</gene>
<feature type="transmembrane region" description="Helical" evidence="1">
    <location>
        <begin position="66"/>
        <end position="88"/>
    </location>
</feature>